<reference evidence="8 10" key="2">
    <citation type="submission" date="2018-05" db="EMBL/GenBank/DDBJ databases">
        <title>Reference genomes for bee gut microbiota database.</title>
        <authorList>
            <person name="Ellegaard K.M."/>
        </authorList>
    </citation>
    <scope>NUCLEOTIDE SEQUENCE [LARGE SCALE GENOMIC DNA]</scope>
    <source>
        <strain evidence="8 10">ESL0184</strain>
    </source>
</reference>
<dbReference type="AlphaFoldDB" id="A0A0F4LE03"/>
<dbReference type="STRING" id="1218507.JF74_05880"/>
<evidence type="ECO:0000313" key="7">
    <source>
        <dbReference type="EMBL" id="KJY57062.1"/>
    </source>
</evidence>
<dbReference type="InterPro" id="IPR004839">
    <property type="entry name" value="Aminotransferase_I/II_large"/>
</dbReference>
<dbReference type="SUPFAM" id="SSF53383">
    <property type="entry name" value="PLP-dependent transferases"/>
    <property type="match status" value="1"/>
</dbReference>
<sequence length="397" mass="45736">MEKYDFDSLADRTIDNARKWDNKIVHSKFPKVRDDFIPLWIADMDFKAAPEIRNSLAKVANNGAYGYTYSTERWYQSVINWQLKKHNNHVEHDWISLGYGTVPNMHIIVQALLKPTDSILLNTPVYGPFAYAAEHNDRKVICVPLKNINNRYYLDWEKIEYEMKEKQPKLTFFCNPHNPSGRVWSKDEITHMAQLCQKYNVLLVSDEVHSEQIMKGPFTSSLQLDKQYLDNLVMFTSPNKAFNLGGLKLSYSIIPNPKIREQFRQQYVRNSVTSPNVPGQVAMITAYEKCDEWLKQCTAYIKENLKITQEAIASSFPGWKMMDMESSYLPWVDISASGIDMHTIAQVMAEKAGVVVGIGDDYVANADNFLRLNLGTSHAVIEEAMTRMADVWETMYQ</sequence>
<dbReference type="PANTHER" id="PTHR43525:SF1">
    <property type="entry name" value="PROTEIN MALY"/>
    <property type="match status" value="1"/>
</dbReference>
<keyword evidence="3" id="KW-0663">Pyridoxal phosphate</keyword>
<dbReference type="Gene3D" id="3.90.1150.10">
    <property type="entry name" value="Aspartate Aminotransferase, domain 1"/>
    <property type="match status" value="1"/>
</dbReference>
<dbReference type="InterPro" id="IPR027619">
    <property type="entry name" value="C-S_lyase_PatB-like"/>
</dbReference>
<dbReference type="Gene3D" id="3.40.640.10">
    <property type="entry name" value="Type I PLP-dependent aspartate aminotransferase-like (Major domain)"/>
    <property type="match status" value="1"/>
</dbReference>
<dbReference type="NCBIfam" id="TIGR04350">
    <property type="entry name" value="C_S_lyase_PatB"/>
    <property type="match status" value="1"/>
</dbReference>
<evidence type="ECO:0000256" key="1">
    <source>
        <dbReference type="ARBA" id="ARBA00001933"/>
    </source>
</evidence>
<evidence type="ECO:0000256" key="5">
    <source>
        <dbReference type="ARBA" id="ARBA00037974"/>
    </source>
</evidence>
<comment type="caution">
    <text evidence="7">The sequence shown here is derived from an EMBL/GenBank/DDBJ whole genome shotgun (WGS) entry which is preliminary data.</text>
</comment>
<dbReference type="EMBL" id="JXLI01000009">
    <property type="protein sequence ID" value="KJY57062.1"/>
    <property type="molecule type" value="Genomic_DNA"/>
</dbReference>
<gene>
    <name evidence="8" type="ORF">DK873_03395</name>
    <name evidence="7" type="ORF">JF74_05880</name>
</gene>
<name>A0A0F4LE03_9LACO</name>
<evidence type="ECO:0000256" key="3">
    <source>
        <dbReference type="ARBA" id="ARBA00022898"/>
    </source>
</evidence>
<dbReference type="Proteomes" id="UP000247698">
    <property type="component" value="Unassembled WGS sequence"/>
</dbReference>
<dbReference type="EC" id="4.4.1.13" evidence="2"/>
<evidence type="ECO:0000256" key="4">
    <source>
        <dbReference type="ARBA" id="ARBA00023239"/>
    </source>
</evidence>
<evidence type="ECO:0000259" key="6">
    <source>
        <dbReference type="Pfam" id="PF00155"/>
    </source>
</evidence>
<dbReference type="PANTHER" id="PTHR43525">
    <property type="entry name" value="PROTEIN MALY"/>
    <property type="match status" value="1"/>
</dbReference>
<evidence type="ECO:0000313" key="10">
    <source>
        <dbReference type="Proteomes" id="UP000247698"/>
    </source>
</evidence>
<dbReference type="CDD" id="cd00609">
    <property type="entry name" value="AAT_like"/>
    <property type="match status" value="1"/>
</dbReference>
<dbReference type="HOGENOM" id="CLU_017584_15_0_9"/>
<dbReference type="Pfam" id="PF00155">
    <property type="entry name" value="Aminotran_1_2"/>
    <property type="match status" value="1"/>
</dbReference>
<dbReference type="InterPro" id="IPR051798">
    <property type="entry name" value="Class-II_PLP-Dep_Aminotrans"/>
</dbReference>
<dbReference type="InterPro" id="IPR015424">
    <property type="entry name" value="PyrdxlP-dep_Trfase"/>
</dbReference>
<reference evidence="7 9" key="1">
    <citation type="submission" date="2015-01" db="EMBL/GenBank/DDBJ databases">
        <title>Comparative genomics of the lactic acid bacteria isolated from the honey bee gut.</title>
        <authorList>
            <person name="Ellegaard K.M."/>
            <person name="Tamarit D."/>
            <person name="Javelind E."/>
            <person name="Olofsson T."/>
            <person name="Andersson S.G."/>
            <person name="Vasquez A."/>
        </authorList>
    </citation>
    <scope>NUCLEOTIDE SEQUENCE [LARGE SCALE GENOMIC DNA]</scope>
    <source>
        <strain evidence="7 9">Hma8</strain>
    </source>
</reference>
<dbReference type="Proteomes" id="UP000033531">
    <property type="component" value="Unassembled WGS sequence"/>
</dbReference>
<evidence type="ECO:0000256" key="2">
    <source>
        <dbReference type="ARBA" id="ARBA00012224"/>
    </source>
</evidence>
<protein>
    <recommendedName>
        <fullName evidence="2">cysteine-S-conjugate beta-lyase</fullName>
        <ecNumber evidence="2">4.4.1.13</ecNumber>
    </recommendedName>
</protein>
<dbReference type="GO" id="GO:0030170">
    <property type="term" value="F:pyridoxal phosphate binding"/>
    <property type="evidence" value="ECO:0007669"/>
    <property type="project" value="InterPro"/>
</dbReference>
<dbReference type="InterPro" id="IPR015422">
    <property type="entry name" value="PyrdxlP-dep_Trfase_small"/>
</dbReference>
<dbReference type="InterPro" id="IPR015421">
    <property type="entry name" value="PyrdxlP-dep_Trfase_major"/>
</dbReference>
<organism evidence="7 9">
    <name type="scientific">Lactobacillus melliventris</name>
    <dbReference type="NCBI Taxonomy" id="1218507"/>
    <lineage>
        <taxon>Bacteria</taxon>
        <taxon>Bacillati</taxon>
        <taxon>Bacillota</taxon>
        <taxon>Bacilli</taxon>
        <taxon>Lactobacillales</taxon>
        <taxon>Lactobacillaceae</taxon>
        <taxon>Lactobacillus</taxon>
    </lineage>
</organism>
<evidence type="ECO:0000313" key="8">
    <source>
        <dbReference type="EMBL" id="PXY84210.1"/>
    </source>
</evidence>
<feature type="domain" description="Aminotransferase class I/classII large" evidence="6">
    <location>
        <begin position="91"/>
        <end position="387"/>
    </location>
</feature>
<proteinExistence type="inferred from homology"/>
<dbReference type="GO" id="GO:0047804">
    <property type="term" value="F:cysteine-S-conjugate beta-lyase activity"/>
    <property type="evidence" value="ECO:0007669"/>
    <property type="project" value="UniProtKB-EC"/>
</dbReference>
<dbReference type="PATRIC" id="fig|1218507.3.peg.756"/>
<comment type="cofactor">
    <cofactor evidence="1">
        <name>pyridoxal 5'-phosphate</name>
        <dbReference type="ChEBI" id="CHEBI:597326"/>
    </cofactor>
</comment>
<evidence type="ECO:0000313" key="9">
    <source>
        <dbReference type="Proteomes" id="UP000033531"/>
    </source>
</evidence>
<dbReference type="OrthoDB" id="9802872at2"/>
<dbReference type="EMBL" id="QGLG01000002">
    <property type="protein sequence ID" value="PXY84210.1"/>
    <property type="molecule type" value="Genomic_DNA"/>
</dbReference>
<comment type="similarity">
    <text evidence="5">Belongs to the class-II pyridoxal-phosphate-dependent aminotransferase family. MalY/PatB cystathionine beta-lyase subfamily.</text>
</comment>
<accession>A0A0F4LE03</accession>
<dbReference type="RefSeq" id="WP_046324550.1">
    <property type="nucleotide sequence ID" value="NZ_JBHTMT010000003.1"/>
</dbReference>
<keyword evidence="4 8" id="KW-0456">Lyase</keyword>
<keyword evidence="10" id="KW-1185">Reference proteome</keyword>